<proteinExistence type="predicted"/>
<dbReference type="CDD" id="cd17316">
    <property type="entry name" value="MFS_SV2_like"/>
    <property type="match status" value="1"/>
</dbReference>
<keyword evidence="4 5" id="KW-0472">Membrane</keyword>
<feature type="transmembrane region" description="Helical" evidence="5">
    <location>
        <begin position="207"/>
        <end position="230"/>
    </location>
</feature>
<evidence type="ECO:0000256" key="1">
    <source>
        <dbReference type="ARBA" id="ARBA00004141"/>
    </source>
</evidence>
<protein>
    <submittedName>
        <fullName evidence="7">MFS family (AraJ) (PDB:4LDS)</fullName>
    </submittedName>
</protein>
<evidence type="ECO:0000256" key="3">
    <source>
        <dbReference type="ARBA" id="ARBA00022989"/>
    </source>
</evidence>
<feature type="transmembrane region" description="Helical" evidence="5">
    <location>
        <begin position="103"/>
        <end position="125"/>
    </location>
</feature>
<feature type="transmembrane region" description="Helical" evidence="5">
    <location>
        <begin position="283"/>
        <end position="300"/>
    </location>
</feature>
<sequence>MIRMNKWSKNQINTVFAAVSSWGLDAFDFFLLIFVISDIAHTFSVTNKEISLAIFITLACRPVGAIFIGKMAEKYGRKPVLMANVAAFSILSGLSAFAPTLTIFLAIRCLYGIAMGGIWGVASALAFETIPSKAKGFVSGLFQAGYPLGYLSAAVVYGLFFDHVGWRNLFLIGTFPVFLVAFIYFFVEESSVWKQAKNEKRQNLPIIPIMIQNWHICIFAIILMMCFNFFSHGTQDVYPLFLKEQHHLNTHTVSIIAICYNIASIIGGISFGTLSQKIGRPKAIIIASFFALCAIPLWAFSSNLVLLGLGAVMMQLMVQGAWGIIPIYLTELMPHNTRAVLPGVAYQLGNLLASVNLPLQVYIAETYGGNYSIALASIAMMASICIMLLMFFNIKRASSLISI</sequence>
<dbReference type="PANTHER" id="PTHR23508:SF10">
    <property type="entry name" value="CARBOXYLIC ACID TRANSPORTER PROTEIN HOMOLOG"/>
    <property type="match status" value="1"/>
</dbReference>
<dbReference type="InterPro" id="IPR011701">
    <property type="entry name" value="MFS"/>
</dbReference>
<dbReference type="PROSITE" id="PS00216">
    <property type="entry name" value="SUGAR_TRANSPORT_1"/>
    <property type="match status" value="1"/>
</dbReference>
<comment type="caution">
    <text evidence="7">The sequence shown here is derived from an EMBL/GenBank/DDBJ whole genome shotgun (WGS) entry which is preliminary data.</text>
</comment>
<dbReference type="Proteomes" id="UP001154272">
    <property type="component" value="Unassembled WGS sequence"/>
</dbReference>
<keyword evidence="3 5" id="KW-1133">Transmembrane helix</keyword>
<dbReference type="InterPro" id="IPR020846">
    <property type="entry name" value="MFS_dom"/>
</dbReference>
<evidence type="ECO:0000256" key="2">
    <source>
        <dbReference type="ARBA" id="ARBA00022692"/>
    </source>
</evidence>
<keyword evidence="8" id="KW-1185">Reference proteome</keyword>
<dbReference type="Pfam" id="PF07690">
    <property type="entry name" value="MFS_1"/>
    <property type="match status" value="1"/>
</dbReference>
<keyword evidence="2 5" id="KW-0812">Transmembrane</keyword>
<dbReference type="EMBL" id="CAMXCH010000003">
    <property type="protein sequence ID" value="CAI3950357.1"/>
    <property type="molecule type" value="Genomic_DNA"/>
</dbReference>
<feature type="transmembrane region" description="Helical" evidence="5">
    <location>
        <begin position="306"/>
        <end position="328"/>
    </location>
</feature>
<feature type="transmembrane region" description="Helical" evidence="5">
    <location>
        <begin position="49"/>
        <end position="68"/>
    </location>
</feature>
<evidence type="ECO:0000256" key="5">
    <source>
        <dbReference type="SAM" id="Phobius"/>
    </source>
</evidence>
<feature type="transmembrane region" description="Helical" evidence="5">
    <location>
        <begin position="137"/>
        <end position="160"/>
    </location>
</feature>
<dbReference type="InterPro" id="IPR005829">
    <property type="entry name" value="Sugar_transporter_CS"/>
</dbReference>
<evidence type="ECO:0000313" key="8">
    <source>
        <dbReference type="Proteomes" id="UP001154272"/>
    </source>
</evidence>
<evidence type="ECO:0000256" key="4">
    <source>
        <dbReference type="ARBA" id="ARBA00023136"/>
    </source>
</evidence>
<feature type="transmembrane region" description="Helical" evidence="5">
    <location>
        <begin position="371"/>
        <end position="392"/>
    </location>
</feature>
<comment type="subcellular location">
    <subcellularLocation>
        <location evidence="1">Membrane</location>
        <topology evidence="1">Multi-pass membrane protein</topology>
    </subcellularLocation>
</comment>
<dbReference type="Gene3D" id="1.20.1250.20">
    <property type="entry name" value="MFS general substrate transporter like domains"/>
    <property type="match status" value="2"/>
</dbReference>
<feature type="domain" description="Major facilitator superfamily (MFS) profile" evidence="6">
    <location>
        <begin position="14"/>
        <end position="397"/>
    </location>
</feature>
<evidence type="ECO:0000313" key="7">
    <source>
        <dbReference type="EMBL" id="CAI3950357.1"/>
    </source>
</evidence>
<name>A0ABM9HRV6_9PROT</name>
<feature type="transmembrane region" description="Helical" evidence="5">
    <location>
        <begin position="340"/>
        <end position="359"/>
    </location>
</feature>
<feature type="transmembrane region" description="Helical" evidence="5">
    <location>
        <begin position="80"/>
        <end position="97"/>
    </location>
</feature>
<feature type="transmembrane region" description="Helical" evidence="5">
    <location>
        <begin position="12"/>
        <end position="37"/>
    </location>
</feature>
<dbReference type="InterPro" id="IPR036259">
    <property type="entry name" value="MFS_trans_sf"/>
</dbReference>
<dbReference type="PANTHER" id="PTHR23508">
    <property type="entry name" value="CARBOXYLIC ACID TRANSPORTER PROTEIN HOMOLOG"/>
    <property type="match status" value="1"/>
</dbReference>
<feature type="transmembrane region" description="Helical" evidence="5">
    <location>
        <begin position="166"/>
        <end position="187"/>
    </location>
</feature>
<accession>A0ABM9HRV6</accession>
<dbReference type="PROSITE" id="PS50850">
    <property type="entry name" value="MFS"/>
    <property type="match status" value="1"/>
</dbReference>
<feature type="transmembrane region" description="Helical" evidence="5">
    <location>
        <begin position="250"/>
        <end position="271"/>
    </location>
</feature>
<dbReference type="PROSITE" id="PS00217">
    <property type="entry name" value="SUGAR_TRANSPORT_2"/>
    <property type="match status" value="1"/>
</dbReference>
<reference evidence="7" key="1">
    <citation type="submission" date="2022-10" db="EMBL/GenBank/DDBJ databases">
        <authorList>
            <person name="Botero Cardona J."/>
        </authorList>
    </citation>
    <scope>NUCLEOTIDE SEQUENCE</scope>
    <source>
        <strain evidence="7">R-83534</strain>
    </source>
</reference>
<gene>
    <name evidence="7" type="ORF">R83534S58_LOCUS1672</name>
</gene>
<dbReference type="SUPFAM" id="SSF103473">
    <property type="entry name" value="MFS general substrate transporter"/>
    <property type="match status" value="1"/>
</dbReference>
<evidence type="ECO:0000259" key="6">
    <source>
        <dbReference type="PROSITE" id="PS50850"/>
    </source>
</evidence>
<organism evidence="7 8">
    <name type="scientific">Commensalibacter papalotli</name>
    <name type="common">ex Botero et al. 2024</name>
    <dbReference type="NCBI Taxonomy" id="2972766"/>
    <lineage>
        <taxon>Bacteria</taxon>
        <taxon>Pseudomonadati</taxon>
        <taxon>Pseudomonadota</taxon>
        <taxon>Alphaproteobacteria</taxon>
        <taxon>Acetobacterales</taxon>
        <taxon>Acetobacteraceae</taxon>
    </lineage>
</organism>